<evidence type="ECO:0000256" key="1">
    <source>
        <dbReference type="SAM" id="Phobius"/>
    </source>
</evidence>
<keyword evidence="1" id="KW-0812">Transmembrane</keyword>
<accession>Q8TP56</accession>
<reference evidence="2 3" key="1">
    <citation type="journal article" date="2002" name="Genome Res.">
        <title>The genome of Methanosarcina acetivorans reveals extensive metabolic and physiological diversity.</title>
        <authorList>
            <person name="Galagan J.E."/>
            <person name="Nusbaum C."/>
            <person name="Roy A."/>
            <person name="Endrizzi M.G."/>
            <person name="Macdonald P."/>
            <person name="FitzHugh W."/>
            <person name="Calvo S."/>
            <person name="Engels R."/>
            <person name="Smirnov S."/>
            <person name="Atnoor D."/>
            <person name="Brown A."/>
            <person name="Allen N."/>
            <person name="Naylor J."/>
            <person name="Stange-Thomann N."/>
            <person name="DeArellano K."/>
            <person name="Johnson R."/>
            <person name="Linton L."/>
            <person name="McEwan P."/>
            <person name="McKernan K."/>
            <person name="Talamas J."/>
            <person name="Tirrell A."/>
            <person name="Ye W."/>
            <person name="Zimmer A."/>
            <person name="Barber R.D."/>
            <person name="Cann I."/>
            <person name="Graham D.E."/>
            <person name="Grahame D.A."/>
            <person name="Guss A."/>
            <person name="Hedderich R."/>
            <person name="Ingram-Smith C."/>
            <person name="Kuettner C.H."/>
            <person name="Krzycki J.A."/>
            <person name="Leigh J.A."/>
            <person name="Li W."/>
            <person name="Liu J."/>
            <person name="Mukhopadhyay B."/>
            <person name="Reeve J.N."/>
            <person name="Smith K."/>
            <person name="Springer T.A."/>
            <person name="Umayam L.A."/>
            <person name="White O."/>
            <person name="White R.H."/>
            <person name="de Macario E.C."/>
            <person name="Ferry J.G."/>
            <person name="Jarrell K.F."/>
            <person name="Jing H."/>
            <person name="Macario A.J.L."/>
            <person name="Paulsen I."/>
            <person name="Pritchett M."/>
            <person name="Sowers K.R."/>
            <person name="Swanson R.V."/>
            <person name="Zinder S.H."/>
            <person name="Lander E."/>
            <person name="Metcalf W.W."/>
            <person name="Birren B."/>
        </authorList>
    </citation>
    <scope>NUCLEOTIDE SEQUENCE [LARGE SCALE GENOMIC DNA]</scope>
    <source>
        <strain evidence="3">ATCC 35395 / DSM 2834 / JCM 12185 / C2A</strain>
    </source>
</reference>
<dbReference type="EMBL" id="AE010299">
    <property type="protein sequence ID" value="AAM05464.1"/>
    <property type="molecule type" value="Genomic_DNA"/>
</dbReference>
<gene>
    <name evidence="2" type="ordered locus">MA_2062</name>
</gene>
<protein>
    <submittedName>
        <fullName evidence="2">Uncharacterized protein</fullName>
    </submittedName>
</protein>
<dbReference type="KEGG" id="mac:MA_2062"/>
<dbReference type="InParanoid" id="Q8TP56"/>
<keyword evidence="3" id="KW-1185">Reference proteome</keyword>
<proteinExistence type="predicted"/>
<evidence type="ECO:0000313" key="2">
    <source>
        <dbReference type="EMBL" id="AAM05464.1"/>
    </source>
</evidence>
<feature type="transmembrane region" description="Helical" evidence="1">
    <location>
        <begin position="12"/>
        <end position="35"/>
    </location>
</feature>
<dbReference type="EnsemblBacteria" id="AAM05464">
    <property type="protein sequence ID" value="AAM05464"/>
    <property type="gene ID" value="MA_2062"/>
</dbReference>
<dbReference type="HOGENOM" id="CLU_2748126_0_0_2"/>
<keyword evidence="1" id="KW-0472">Membrane</keyword>
<dbReference type="Proteomes" id="UP000002487">
    <property type="component" value="Chromosome"/>
</dbReference>
<evidence type="ECO:0000313" key="3">
    <source>
        <dbReference type="Proteomes" id="UP000002487"/>
    </source>
</evidence>
<keyword evidence="1" id="KW-1133">Transmembrane helix</keyword>
<organism evidence="2 3">
    <name type="scientific">Methanosarcina acetivorans (strain ATCC 35395 / DSM 2834 / JCM 12185 / C2A)</name>
    <dbReference type="NCBI Taxonomy" id="188937"/>
    <lineage>
        <taxon>Archaea</taxon>
        <taxon>Methanobacteriati</taxon>
        <taxon>Methanobacteriota</taxon>
        <taxon>Stenosarchaea group</taxon>
        <taxon>Methanomicrobia</taxon>
        <taxon>Methanosarcinales</taxon>
        <taxon>Methanosarcinaceae</taxon>
        <taxon>Methanosarcina</taxon>
    </lineage>
</organism>
<dbReference type="AlphaFoldDB" id="Q8TP56"/>
<name>Q8TP56_METAC</name>
<sequence length="70" mass="7755">MEFLKILEISEKGWILISWLIYSGICMEFSSYLAFRCLGLGPACPPEKDGLQNSTAIVLDQKLATADMIA</sequence>